<evidence type="ECO:0000256" key="1">
    <source>
        <dbReference type="HAMAP-Rule" id="MF_02062"/>
    </source>
</evidence>
<keyword evidence="1" id="KW-0739">Sodium transport</keyword>
<keyword evidence="1" id="KW-0472">Membrane</keyword>
<comment type="function">
    <text evidence="1">Catalyzes the sodium-dependent transport of glutamate.</text>
</comment>
<dbReference type="InterPro" id="IPR038770">
    <property type="entry name" value="Na+/solute_symporter_sf"/>
</dbReference>
<reference evidence="3 4" key="1">
    <citation type="submission" date="2014-12" db="EMBL/GenBank/DDBJ databases">
        <title>Genome sequence of Morococcus cerebrosus.</title>
        <authorList>
            <person name="Shin S.-K."/>
            <person name="Yi H."/>
        </authorList>
    </citation>
    <scope>NUCLEOTIDE SEQUENCE [LARGE SCALE GENOMIC DNA]</scope>
    <source>
        <strain evidence="3 4">CIP 81.93</strain>
    </source>
</reference>
<feature type="transmembrane region" description="Helical" evidence="1">
    <location>
        <begin position="57"/>
        <end position="77"/>
    </location>
</feature>
<keyword evidence="1" id="KW-1003">Cell membrane</keyword>
<keyword evidence="1" id="KW-0997">Cell inner membrane</keyword>
<dbReference type="Proteomes" id="UP000031390">
    <property type="component" value="Unassembled WGS sequence"/>
</dbReference>
<dbReference type="HAMAP" id="MF_02062">
    <property type="entry name" value="GltS"/>
    <property type="match status" value="1"/>
</dbReference>
<keyword evidence="1" id="KW-0406">Ion transport</keyword>
<comment type="caution">
    <text evidence="3">The sequence shown here is derived from an EMBL/GenBank/DDBJ whole genome shotgun (WGS) entry which is preliminary data.</text>
</comment>
<dbReference type="GO" id="GO:0015501">
    <property type="term" value="F:glutamate:sodium symporter activity"/>
    <property type="evidence" value="ECO:0007669"/>
    <property type="project" value="UniProtKB-UniRule"/>
</dbReference>
<feature type="transmembrane region" description="Helical" evidence="1">
    <location>
        <begin position="175"/>
        <end position="201"/>
    </location>
</feature>
<dbReference type="PATRIC" id="fig|1056807.3.peg.2478"/>
<keyword evidence="1" id="KW-0813">Transport</keyword>
<organism evidence="3 4">
    <name type="scientific">Morococcus cerebrosus</name>
    <dbReference type="NCBI Taxonomy" id="1056807"/>
    <lineage>
        <taxon>Bacteria</taxon>
        <taxon>Pseudomonadati</taxon>
        <taxon>Pseudomonadota</taxon>
        <taxon>Betaproteobacteria</taxon>
        <taxon>Neisseriales</taxon>
        <taxon>Neisseriaceae</taxon>
        <taxon>Morococcus</taxon>
    </lineage>
</organism>
<evidence type="ECO:0000313" key="4">
    <source>
        <dbReference type="Proteomes" id="UP000031390"/>
    </source>
</evidence>
<feature type="transmembrane region" description="Helical" evidence="1">
    <location>
        <begin position="243"/>
        <end position="260"/>
    </location>
</feature>
<comment type="similarity">
    <text evidence="1">Belongs to the glutamate:Na(+) symporter (ESS) (TC 2.A.27) family.</text>
</comment>
<dbReference type="AlphaFoldDB" id="A0A0C1E2G7"/>
<protein>
    <recommendedName>
        <fullName evidence="1 2">Sodium/glutamate symporter</fullName>
    </recommendedName>
</protein>
<feature type="transmembrane region" description="Helical" evidence="1">
    <location>
        <begin position="27"/>
        <end position="45"/>
    </location>
</feature>
<feature type="transmembrane region" description="Helical" evidence="1">
    <location>
        <begin position="397"/>
        <end position="424"/>
    </location>
</feature>
<feature type="transmembrane region" description="Helical" evidence="1">
    <location>
        <begin position="113"/>
        <end position="132"/>
    </location>
</feature>
<name>A0A0C1E2G7_9NEIS</name>
<dbReference type="Pfam" id="PF03616">
    <property type="entry name" value="Glt_symporter"/>
    <property type="match status" value="1"/>
</dbReference>
<dbReference type="InterPro" id="IPR004445">
    <property type="entry name" value="GltS"/>
</dbReference>
<keyword evidence="1" id="KW-0769">Symport</keyword>
<feature type="transmembrane region" description="Helical" evidence="1">
    <location>
        <begin position="301"/>
        <end position="321"/>
    </location>
</feature>
<evidence type="ECO:0000313" key="3">
    <source>
        <dbReference type="EMBL" id="KIC05959.1"/>
    </source>
</evidence>
<feature type="transmembrane region" description="Helical" evidence="1">
    <location>
        <begin position="333"/>
        <end position="355"/>
    </location>
</feature>
<sequence length="426" mass="45754">MIPQSGFKKNIFEILRGKTIMEWEFNSYYTLIAATLVLLIGKVLVNKVKFLRDFNIPEPVAGGLIAAIILFALHQAYDVSFKFEKPLQDAFMLIFFTSIGLSADFSRLKAGGLPLVIFTAVVGAFIIVQNFVGVGLAKILDLNPLIGLITGSITLTGGHGTAGAWGPDFENKFGLVGATGLGMASATFGLVFGGLIGGPVARRLINKMGRKPIEQSGQKANADEHADDVFEQAKRTRLITAESAVETLAMFAACLAFAEIVDGFDKEYLYDLPKFVWCLFAGVVIRNILTSAFKVNMFDRAIDVFGNASLSLFLAMALLNLKLWELTGLAGPVTIILAVQTVVMILYATFATYVFMGRDYDAAVLAAGHCGFGLGATPTAVANMQSITQTFGPSHKAFLIVPMVGAFFVDLINAAILSGFVNVITK</sequence>
<accession>A0A0C1E2G7</accession>
<feature type="transmembrane region" description="Helical" evidence="1">
    <location>
        <begin position="362"/>
        <end position="385"/>
    </location>
</feature>
<dbReference type="EMBL" id="JUFZ01000133">
    <property type="protein sequence ID" value="KIC05959.1"/>
    <property type="molecule type" value="Genomic_DNA"/>
</dbReference>
<proteinExistence type="inferred from homology"/>
<dbReference type="PANTHER" id="PTHR36178:SF1">
    <property type="entry name" value="SODIUM_GLUTAMATE SYMPORTER"/>
    <property type="match status" value="1"/>
</dbReference>
<dbReference type="PANTHER" id="PTHR36178">
    <property type="entry name" value="SLR0625 PROTEIN"/>
    <property type="match status" value="1"/>
</dbReference>
<dbReference type="Gene3D" id="1.20.1530.20">
    <property type="match status" value="1"/>
</dbReference>
<dbReference type="GO" id="GO:0015813">
    <property type="term" value="P:L-glutamate transmembrane transport"/>
    <property type="evidence" value="ECO:0007669"/>
    <property type="project" value="UniProtKB-UniRule"/>
</dbReference>
<keyword evidence="1" id="KW-0029">Amino-acid transport</keyword>
<comment type="subcellular location">
    <subcellularLocation>
        <location evidence="1">Cell inner membrane</location>
        <topology evidence="1">Multi-pass membrane protein</topology>
    </subcellularLocation>
</comment>
<dbReference type="GO" id="GO:0005886">
    <property type="term" value="C:plasma membrane"/>
    <property type="evidence" value="ECO:0007669"/>
    <property type="project" value="UniProtKB-SubCell"/>
</dbReference>
<keyword evidence="1" id="KW-1133">Transmembrane helix</keyword>
<feature type="transmembrane region" description="Helical" evidence="1">
    <location>
        <begin position="272"/>
        <end position="289"/>
    </location>
</feature>
<evidence type="ECO:0000256" key="2">
    <source>
        <dbReference type="NCBIfam" id="TIGR00210"/>
    </source>
</evidence>
<keyword evidence="1" id="KW-0915">Sodium</keyword>
<keyword evidence="1" id="KW-0812">Transmembrane</keyword>
<gene>
    <name evidence="1" type="primary">gltS</name>
    <name evidence="3" type="ORF">MCC93_25850</name>
</gene>
<dbReference type="NCBIfam" id="TIGR00210">
    <property type="entry name" value="gltS"/>
    <property type="match status" value="1"/>
</dbReference>